<feature type="compositionally biased region" description="Basic residues" evidence="1">
    <location>
        <begin position="69"/>
        <end position="79"/>
    </location>
</feature>
<organism evidence="2">
    <name type="scientific">Arion vulgaris</name>
    <dbReference type="NCBI Taxonomy" id="1028688"/>
    <lineage>
        <taxon>Eukaryota</taxon>
        <taxon>Metazoa</taxon>
        <taxon>Spiralia</taxon>
        <taxon>Lophotrochozoa</taxon>
        <taxon>Mollusca</taxon>
        <taxon>Gastropoda</taxon>
        <taxon>Heterobranchia</taxon>
        <taxon>Euthyneura</taxon>
        <taxon>Panpulmonata</taxon>
        <taxon>Eupulmonata</taxon>
        <taxon>Stylommatophora</taxon>
        <taxon>Helicina</taxon>
        <taxon>Arionoidea</taxon>
        <taxon>Arionidae</taxon>
        <taxon>Arion</taxon>
    </lineage>
</organism>
<name>A0A0B6YHT6_9EUPU</name>
<feature type="non-terminal residue" evidence="2">
    <location>
        <position position="1"/>
    </location>
</feature>
<gene>
    <name evidence="2" type="primary">ORF25003</name>
</gene>
<accession>A0A0B6YHT6</accession>
<protein>
    <submittedName>
        <fullName evidence="2">Uncharacterized protein</fullName>
    </submittedName>
</protein>
<sequence length="113" mass="12073">SQSGTENDNDSSTPEVANIDVKSKDQAQEIIQKKKRMKTVKRLNNGALGKRQMQVGKKSEPLSPVKSKAAVKLRPRQKQVTRSSAPKRAVTSSASSTASSVSTTTSTVSSNLS</sequence>
<feature type="compositionally biased region" description="Polar residues" evidence="1">
    <location>
        <begin position="1"/>
        <end position="15"/>
    </location>
</feature>
<feature type="non-terminal residue" evidence="2">
    <location>
        <position position="113"/>
    </location>
</feature>
<feature type="region of interest" description="Disordered" evidence="1">
    <location>
        <begin position="1"/>
        <end position="113"/>
    </location>
</feature>
<proteinExistence type="predicted"/>
<evidence type="ECO:0000313" key="2">
    <source>
        <dbReference type="EMBL" id="CEK55356.1"/>
    </source>
</evidence>
<dbReference type="AlphaFoldDB" id="A0A0B6YHT6"/>
<dbReference type="EMBL" id="HACG01008491">
    <property type="protein sequence ID" value="CEK55356.1"/>
    <property type="molecule type" value="Transcribed_RNA"/>
</dbReference>
<feature type="compositionally biased region" description="Low complexity" evidence="1">
    <location>
        <begin position="89"/>
        <end position="113"/>
    </location>
</feature>
<reference evidence="2" key="1">
    <citation type="submission" date="2014-12" db="EMBL/GenBank/DDBJ databases">
        <title>Insight into the proteome of Arion vulgaris.</title>
        <authorList>
            <person name="Aradska J."/>
            <person name="Bulat T."/>
            <person name="Smidak R."/>
            <person name="Sarate P."/>
            <person name="Gangsoo J."/>
            <person name="Sialana F."/>
            <person name="Bilban M."/>
            <person name="Lubec G."/>
        </authorList>
    </citation>
    <scope>NUCLEOTIDE SEQUENCE</scope>
    <source>
        <tissue evidence="2">Skin</tissue>
    </source>
</reference>
<evidence type="ECO:0000256" key="1">
    <source>
        <dbReference type="SAM" id="MobiDB-lite"/>
    </source>
</evidence>